<protein>
    <submittedName>
        <fullName evidence="1">Uncharacterized protein</fullName>
    </submittedName>
</protein>
<gene>
    <name evidence="1" type="ORF">COB67_02340</name>
</gene>
<name>A0A2A4T9V1_9DELT</name>
<organism evidence="1 2">
    <name type="scientific">SAR324 cluster bacterium</name>
    <dbReference type="NCBI Taxonomy" id="2024889"/>
    <lineage>
        <taxon>Bacteria</taxon>
        <taxon>Deltaproteobacteria</taxon>
        <taxon>SAR324 cluster</taxon>
    </lineage>
</organism>
<comment type="caution">
    <text evidence="1">The sequence shown here is derived from an EMBL/GenBank/DDBJ whole genome shotgun (WGS) entry which is preliminary data.</text>
</comment>
<evidence type="ECO:0000313" key="2">
    <source>
        <dbReference type="Proteomes" id="UP000218113"/>
    </source>
</evidence>
<dbReference type="Proteomes" id="UP000218113">
    <property type="component" value="Unassembled WGS sequence"/>
</dbReference>
<dbReference type="EMBL" id="NVSR01000007">
    <property type="protein sequence ID" value="PCI30144.1"/>
    <property type="molecule type" value="Genomic_DNA"/>
</dbReference>
<accession>A0A2A4T9V1</accession>
<sequence>MPAFNVYRNLNKPGYASVQQSGKVIDYAQELLLKDCGFHVSEKRRLKVISEKRKNVHAWIKGKQFEKGTFDVTNFEELLYDPYRTKHFIVVSTGKEIMKAAQVVYKDNKCYALGISYEK</sequence>
<proteinExistence type="predicted"/>
<dbReference type="Pfam" id="PF25735">
    <property type="entry name" value="Phage_L5_gp82"/>
    <property type="match status" value="1"/>
</dbReference>
<dbReference type="InterPro" id="IPR058002">
    <property type="entry name" value="Gp82"/>
</dbReference>
<evidence type="ECO:0000313" key="1">
    <source>
        <dbReference type="EMBL" id="PCI30144.1"/>
    </source>
</evidence>
<dbReference type="AlphaFoldDB" id="A0A2A4T9V1"/>
<reference evidence="2" key="1">
    <citation type="submission" date="2017-08" db="EMBL/GenBank/DDBJ databases">
        <title>A dynamic microbial community with high functional redundancy inhabits the cold, oxic subseafloor aquifer.</title>
        <authorList>
            <person name="Tully B.J."/>
            <person name="Wheat C.G."/>
            <person name="Glazer B.T."/>
            <person name="Huber J.A."/>
        </authorList>
    </citation>
    <scope>NUCLEOTIDE SEQUENCE [LARGE SCALE GENOMIC DNA]</scope>
</reference>